<dbReference type="Pfam" id="PF00432">
    <property type="entry name" value="Prenyltrans"/>
    <property type="match status" value="1"/>
</dbReference>
<dbReference type="EMBL" id="AJVK01005465">
    <property type="status" value="NOT_ANNOTATED_CDS"/>
    <property type="molecule type" value="Genomic_DNA"/>
</dbReference>
<dbReference type="GO" id="GO:0003723">
    <property type="term" value="F:RNA binding"/>
    <property type="evidence" value="ECO:0007669"/>
    <property type="project" value="InterPro"/>
</dbReference>
<dbReference type="Proteomes" id="UP000092462">
    <property type="component" value="Unassembled WGS sequence"/>
</dbReference>
<proteinExistence type="inferred from homology"/>
<dbReference type="InterPro" id="IPR008930">
    <property type="entry name" value="Terpenoid_cyclase/PrenylTrfase"/>
</dbReference>
<dbReference type="SUPFAM" id="SSF48239">
    <property type="entry name" value="Terpenoid cyclases/Protein prenyltransferases"/>
    <property type="match status" value="1"/>
</dbReference>
<evidence type="ECO:0000256" key="7">
    <source>
        <dbReference type="ARBA" id="ARBA00023274"/>
    </source>
</evidence>
<dbReference type="FunFam" id="2.30.30.30:FF:000032">
    <property type="entry name" value="39S ribosomal protein L24, mitochondrial"/>
    <property type="match status" value="1"/>
</dbReference>
<dbReference type="VEuPathDB" id="VectorBase:PPAI006085"/>
<dbReference type="InterPro" id="IPR005824">
    <property type="entry name" value="KOW"/>
</dbReference>
<dbReference type="InterPro" id="IPR041988">
    <property type="entry name" value="Ribosomal_uL24_KOW"/>
</dbReference>
<evidence type="ECO:0000313" key="13">
    <source>
        <dbReference type="Proteomes" id="UP000092462"/>
    </source>
</evidence>
<evidence type="ECO:0000256" key="2">
    <source>
        <dbReference type="ARBA" id="ARBA00010618"/>
    </source>
</evidence>
<dbReference type="Gene3D" id="2.30.30.30">
    <property type="match status" value="1"/>
</dbReference>
<dbReference type="AlphaFoldDB" id="A0A1B0DDW2"/>
<comment type="similarity">
    <text evidence="2 10">Belongs to the universal ribosomal protein uL24 family.</text>
</comment>
<dbReference type="GO" id="GO:0005840">
    <property type="term" value="C:ribosome"/>
    <property type="evidence" value="ECO:0007669"/>
    <property type="project" value="UniProtKB-KW"/>
</dbReference>
<dbReference type="GO" id="GO:0003824">
    <property type="term" value="F:catalytic activity"/>
    <property type="evidence" value="ECO:0007669"/>
    <property type="project" value="InterPro"/>
</dbReference>
<name>A0A1B0DDW2_PHLPP</name>
<dbReference type="GO" id="GO:0006412">
    <property type="term" value="P:translation"/>
    <property type="evidence" value="ECO:0007669"/>
    <property type="project" value="InterPro"/>
</dbReference>
<dbReference type="PROSITE" id="PS01108">
    <property type="entry name" value="RIBOSOMAL_L24"/>
    <property type="match status" value="1"/>
</dbReference>
<evidence type="ECO:0000256" key="1">
    <source>
        <dbReference type="ARBA" id="ARBA00004173"/>
    </source>
</evidence>
<keyword evidence="5 10" id="KW-0689">Ribosomal protein</keyword>
<dbReference type="InterPro" id="IPR005825">
    <property type="entry name" value="Ribosomal_uL24_CS"/>
</dbReference>
<evidence type="ECO:0000256" key="3">
    <source>
        <dbReference type="ARBA" id="ARBA00022737"/>
    </source>
</evidence>
<dbReference type="GO" id="GO:1990904">
    <property type="term" value="C:ribonucleoprotein complex"/>
    <property type="evidence" value="ECO:0007669"/>
    <property type="project" value="UniProtKB-KW"/>
</dbReference>
<evidence type="ECO:0000256" key="4">
    <source>
        <dbReference type="ARBA" id="ARBA00022946"/>
    </source>
</evidence>
<comment type="subcellular location">
    <subcellularLocation>
        <location evidence="1">Mitochondrion</location>
    </subcellularLocation>
</comment>
<organism evidence="12 13">
    <name type="scientific">Phlebotomus papatasi</name>
    <name type="common">Sandfly</name>
    <dbReference type="NCBI Taxonomy" id="29031"/>
    <lineage>
        <taxon>Eukaryota</taxon>
        <taxon>Metazoa</taxon>
        <taxon>Ecdysozoa</taxon>
        <taxon>Arthropoda</taxon>
        <taxon>Hexapoda</taxon>
        <taxon>Insecta</taxon>
        <taxon>Pterygota</taxon>
        <taxon>Neoptera</taxon>
        <taxon>Endopterygota</taxon>
        <taxon>Diptera</taxon>
        <taxon>Nematocera</taxon>
        <taxon>Psychodoidea</taxon>
        <taxon>Psychodidae</taxon>
        <taxon>Phlebotomus</taxon>
        <taxon>Phlebotomus</taxon>
    </lineage>
</organism>
<evidence type="ECO:0000256" key="8">
    <source>
        <dbReference type="ARBA" id="ARBA00035283"/>
    </source>
</evidence>
<dbReference type="VEuPathDB" id="VectorBase:PPAPM1_011042"/>
<keyword evidence="13" id="KW-1185">Reference proteome</keyword>
<evidence type="ECO:0000256" key="5">
    <source>
        <dbReference type="ARBA" id="ARBA00022980"/>
    </source>
</evidence>
<dbReference type="InterPro" id="IPR057264">
    <property type="entry name" value="Ribosomal_uL24_C"/>
</dbReference>
<dbReference type="CDD" id="cd06089">
    <property type="entry name" value="KOW_RPL26"/>
    <property type="match status" value="1"/>
</dbReference>
<dbReference type="Pfam" id="PF17136">
    <property type="entry name" value="ribosomal_L24"/>
    <property type="match status" value="1"/>
</dbReference>
<dbReference type="NCBIfam" id="TIGR01079">
    <property type="entry name" value="rplX_bact"/>
    <property type="match status" value="1"/>
</dbReference>
<reference evidence="12" key="1">
    <citation type="submission" date="2022-08" db="UniProtKB">
        <authorList>
            <consortium name="EnsemblMetazoa"/>
        </authorList>
    </citation>
    <scope>IDENTIFICATION</scope>
    <source>
        <strain evidence="12">Israel</strain>
    </source>
</reference>
<dbReference type="GO" id="GO:0005739">
    <property type="term" value="C:mitochondrion"/>
    <property type="evidence" value="ECO:0007669"/>
    <property type="project" value="UniProtKB-SubCell"/>
</dbReference>
<dbReference type="InterPro" id="IPR014722">
    <property type="entry name" value="Rib_uL2_dom2"/>
</dbReference>
<feature type="domain" description="KOW" evidence="11">
    <location>
        <begin position="87"/>
        <end position="114"/>
    </location>
</feature>
<keyword evidence="3" id="KW-0677">Repeat</keyword>
<dbReference type="PANTHER" id="PTHR12903">
    <property type="entry name" value="MITOCHONDRIAL RIBOSOMAL PROTEIN L24"/>
    <property type="match status" value="1"/>
</dbReference>
<evidence type="ECO:0000259" key="11">
    <source>
        <dbReference type="SMART" id="SM00739"/>
    </source>
</evidence>
<evidence type="ECO:0000256" key="10">
    <source>
        <dbReference type="RuleBase" id="RU003477"/>
    </source>
</evidence>
<dbReference type="InterPro" id="IPR001330">
    <property type="entry name" value="Prenyltrans"/>
</dbReference>
<keyword evidence="7 10" id="KW-0687">Ribonucleoprotein</keyword>
<dbReference type="InterPro" id="IPR008991">
    <property type="entry name" value="Translation_prot_SH3-like_sf"/>
</dbReference>
<evidence type="ECO:0000256" key="9">
    <source>
        <dbReference type="ARBA" id="ARBA00035357"/>
    </source>
</evidence>
<dbReference type="InterPro" id="IPR003256">
    <property type="entry name" value="Ribosomal_uL24"/>
</dbReference>
<accession>A0A1B0DDW2</accession>
<dbReference type="SUPFAM" id="SSF50104">
    <property type="entry name" value="Translation proteins SH3-like domain"/>
    <property type="match status" value="1"/>
</dbReference>
<dbReference type="GO" id="GO:0003735">
    <property type="term" value="F:structural constituent of ribosome"/>
    <property type="evidence" value="ECO:0007669"/>
    <property type="project" value="InterPro"/>
</dbReference>
<keyword evidence="4" id="KW-0809">Transit peptide</keyword>
<dbReference type="SMART" id="SM00739">
    <property type="entry name" value="KOW"/>
    <property type="match status" value="1"/>
</dbReference>
<keyword evidence="6" id="KW-0496">Mitochondrion</keyword>
<dbReference type="EnsemblMetazoa" id="PPAI006085-RA">
    <property type="protein sequence ID" value="PPAI006085-PA"/>
    <property type="gene ID" value="PPAI006085"/>
</dbReference>
<evidence type="ECO:0000256" key="6">
    <source>
        <dbReference type="ARBA" id="ARBA00023128"/>
    </source>
</evidence>
<protein>
    <recommendedName>
        <fullName evidence="8">Large ribosomal subunit protein uL24m</fullName>
    </recommendedName>
    <alternativeName>
        <fullName evidence="9">39S ribosomal protein L24, mitochondrial</fullName>
    </alternativeName>
</protein>
<sequence>MRITSQMLKKVHQLSIKYSNFPESYVKRAMEQVYWRTPNEPNYQQKVIERRKFRFTMNRPWTGQFRQQNMPRTHRKKVFVEPIAEWSFFRGDRVEVLVGRDKGKHGIVKQLIPERNWVVVEGLNCHLRKVGGDGEYPGIYIKSEAPLLVTNQVKLVDPSDLQATEIEWRYTEEGDKVRVSTRTGRIVPIPKEQEETHDYKSKGTYIEKAKDTPAKVVEEITFKPSLQTFEMEIMKEMGIQEDRIPKKSYWFLNVLPARLASHDSTRVTIAFFAVSGLDVLDSLDLLTPSQRQNIINWIYSYQVIPKGGTKCGGLQGSSTLSIKSQDPAHIAAVEAYYWGHLAMTYTGIAVLLALGDDLSRLDRRAIVEGVAAVQREDGSFSASVEGNEQDMRFVYCAAAICSMLNDWGTVDRHRMAQYIRESI</sequence>
<evidence type="ECO:0000313" key="12">
    <source>
        <dbReference type="EnsemblMetazoa" id="PPAI006085-PA"/>
    </source>
</evidence>
<dbReference type="Pfam" id="PF00467">
    <property type="entry name" value="KOW"/>
    <property type="match status" value="1"/>
</dbReference>
<dbReference type="Gene3D" id="1.50.10.20">
    <property type="match status" value="1"/>
</dbReference>